<reference evidence="2 3" key="1">
    <citation type="submission" date="2022-06" db="EMBL/GenBank/DDBJ databases">
        <title>Sequencing the genomes of 1000 actinobacteria strains.</title>
        <authorList>
            <person name="Klenk H.-P."/>
        </authorList>
    </citation>
    <scope>NUCLEOTIDE SEQUENCE [LARGE SCALE GENOMIC DNA]</scope>
    <source>
        <strain evidence="2 3">DSM 41656</strain>
    </source>
</reference>
<keyword evidence="3" id="KW-1185">Reference proteome</keyword>
<organism evidence="2 3">
    <name type="scientific">Kitasatospora paracochleata</name>
    <dbReference type="NCBI Taxonomy" id="58354"/>
    <lineage>
        <taxon>Bacteria</taxon>
        <taxon>Bacillati</taxon>
        <taxon>Actinomycetota</taxon>
        <taxon>Actinomycetes</taxon>
        <taxon>Kitasatosporales</taxon>
        <taxon>Streptomycetaceae</taxon>
        <taxon>Kitasatospora</taxon>
    </lineage>
</organism>
<comment type="caution">
    <text evidence="2">The sequence shown here is derived from an EMBL/GenBank/DDBJ whole genome shotgun (WGS) entry which is preliminary data.</text>
</comment>
<dbReference type="RefSeq" id="WP_253800386.1">
    <property type="nucleotide sequence ID" value="NZ_BAAAUB010000002.1"/>
</dbReference>
<proteinExistence type="predicted"/>
<sequence>MPDAIAVRREGIDDLFHQFPHRQVLLDEGYLGLRQDHPDQAVTPLQKADTICPPEVHEARERARHRHSPQRFPVGHVLADN</sequence>
<dbReference type="EMBL" id="JAMZDX010000004">
    <property type="protein sequence ID" value="MCP2311815.1"/>
    <property type="molecule type" value="Genomic_DNA"/>
</dbReference>
<gene>
    <name evidence="2" type="ORF">FHR36_004978</name>
</gene>
<feature type="region of interest" description="Disordered" evidence="1">
    <location>
        <begin position="61"/>
        <end position="81"/>
    </location>
</feature>
<evidence type="ECO:0000313" key="3">
    <source>
        <dbReference type="Proteomes" id="UP001206483"/>
    </source>
</evidence>
<protein>
    <recommendedName>
        <fullName evidence="4">Transposase</fullName>
    </recommendedName>
</protein>
<name>A0ABT1J303_9ACTN</name>
<evidence type="ECO:0000313" key="2">
    <source>
        <dbReference type="EMBL" id="MCP2311815.1"/>
    </source>
</evidence>
<evidence type="ECO:0000256" key="1">
    <source>
        <dbReference type="SAM" id="MobiDB-lite"/>
    </source>
</evidence>
<accession>A0ABT1J303</accession>
<evidence type="ECO:0008006" key="4">
    <source>
        <dbReference type="Google" id="ProtNLM"/>
    </source>
</evidence>
<dbReference type="Proteomes" id="UP001206483">
    <property type="component" value="Unassembled WGS sequence"/>
</dbReference>